<dbReference type="HOGENOM" id="CLU_012980_1_1_1"/>
<accession>L1IIJ2</accession>
<dbReference type="PaxDb" id="55529-EKX35635"/>
<dbReference type="Pfam" id="PF06241">
    <property type="entry name" value="Castor_Poll_mid"/>
    <property type="match status" value="1"/>
</dbReference>
<dbReference type="GeneID" id="17292340"/>
<reference evidence="10" key="3">
    <citation type="submission" date="2016-03" db="UniProtKB">
        <authorList>
            <consortium name="EnsemblProtists"/>
        </authorList>
    </citation>
    <scope>IDENTIFICATION</scope>
</reference>
<dbReference type="InterPro" id="IPR044849">
    <property type="entry name" value="CASTOR/POLLUX/SYM8-like"/>
</dbReference>
<dbReference type="InterPro" id="IPR010420">
    <property type="entry name" value="CASTOR/POLLUX/SYM8_dom"/>
</dbReference>
<name>L1IIJ2_GUITC</name>
<evidence type="ECO:0000256" key="6">
    <source>
        <dbReference type="ARBA" id="ARBA00023136"/>
    </source>
</evidence>
<feature type="domain" description="CASTOR/POLLUX/SYM8 ion channel conserved" evidence="8">
    <location>
        <begin position="268"/>
        <end position="366"/>
    </location>
</feature>
<dbReference type="EMBL" id="JH993087">
    <property type="protein sequence ID" value="EKX35635.1"/>
    <property type="molecule type" value="Genomic_DNA"/>
</dbReference>
<dbReference type="PANTHER" id="PTHR31563">
    <property type="entry name" value="ION CHANNEL POLLUX-RELATED"/>
    <property type="match status" value="1"/>
</dbReference>
<comment type="subcellular location">
    <subcellularLocation>
        <location evidence="1">Endomembrane system</location>
        <topology evidence="1">Multi-pass membrane protein</topology>
    </subcellularLocation>
</comment>
<keyword evidence="5" id="KW-0406">Ion transport</keyword>
<keyword evidence="2" id="KW-0813">Transport</keyword>
<evidence type="ECO:0000256" key="4">
    <source>
        <dbReference type="ARBA" id="ARBA00022989"/>
    </source>
</evidence>
<sequence length="674" mass="75431">MQFTLSELLQYRLDYHFTNSEFAKPVLLLMVTFVLIVLGGFILLISTGEDISVTLWKSWTYVADPGTHADTEGTLERIIAFCVTIGGMLVFALMIGIISESIGEQVDNLKKGKSRVIECGHTLMLGWNDKSLPIIQQIAFANESEGGGVIVVLAEHDKNDLEDTLESAIESRENALNLMGTEVIFRSGNPLVQYDLLKVGVLSARSIIMLASDNISPDESDSRMVRQVLSLKGMENLAGHVVVEMQDVDNRELVNLVAVDIAEVIVAHDIIGRLMIQCARQPGLAYILESLMGFEGAEFYLENWPQLEGLQFSDIICRFDDAIPIGVKKSVDGRVLLNPLSTLRIEQGDQIIVLAEDNDSYTVNDGTYKVKKNVSSVPQRLPMKTEKMLFCGWRRDMADMIMQLDAYVTSGSELWLFNTVPVEERVELLKDKGNKDELKCKNLVIKNAVGNPIIRRDLMVIKEVRVDRDGNSFYSGDEITVDQFDSLLILADHADQTNIQTSDSRSLASLLIIQDIQSKLLEKRKQELIAEGKIDEANSLRAKDPISEILDSRTRSLLSVVNCKGYVMSNQIVSAVIAQVAECRDLNMILSELLSADGTELYLRQVEDYVDIKRSDKFSFWDLSVRVRERREVLLGFKSVNETFPECKTVLNPSDKGVPRKWQPGDLLVVLALD</sequence>
<evidence type="ECO:0000313" key="11">
    <source>
        <dbReference type="Proteomes" id="UP000011087"/>
    </source>
</evidence>
<reference evidence="11" key="2">
    <citation type="submission" date="2012-11" db="EMBL/GenBank/DDBJ databases">
        <authorList>
            <person name="Kuo A."/>
            <person name="Curtis B.A."/>
            <person name="Tanifuji G."/>
            <person name="Burki F."/>
            <person name="Gruber A."/>
            <person name="Irimia M."/>
            <person name="Maruyama S."/>
            <person name="Arias M.C."/>
            <person name="Ball S.G."/>
            <person name="Gile G.H."/>
            <person name="Hirakawa Y."/>
            <person name="Hopkins J.F."/>
            <person name="Rensing S.A."/>
            <person name="Schmutz J."/>
            <person name="Symeonidi A."/>
            <person name="Elias M."/>
            <person name="Eveleigh R.J."/>
            <person name="Herman E.K."/>
            <person name="Klute M.J."/>
            <person name="Nakayama T."/>
            <person name="Obornik M."/>
            <person name="Reyes-Prieto A."/>
            <person name="Armbrust E.V."/>
            <person name="Aves S.J."/>
            <person name="Beiko R.G."/>
            <person name="Coutinho P."/>
            <person name="Dacks J.B."/>
            <person name="Durnford D.G."/>
            <person name="Fast N.M."/>
            <person name="Green B.R."/>
            <person name="Grisdale C."/>
            <person name="Hempe F."/>
            <person name="Henrissat B."/>
            <person name="Hoppner M.P."/>
            <person name="Ishida K.-I."/>
            <person name="Kim E."/>
            <person name="Koreny L."/>
            <person name="Kroth P.G."/>
            <person name="Liu Y."/>
            <person name="Malik S.-B."/>
            <person name="Maier U.G."/>
            <person name="McRose D."/>
            <person name="Mock T."/>
            <person name="Neilson J.A."/>
            <person name="Onodera N.T."/>
            <person name="Poole A.M."/>
            <person name="Pritham E.J."/>
            <person name="Richards T.A."/>
            <person name="Rocap G."/>
            <person name="Roy S.W."/>
            <person name="Sarai C."/>
            <person name="Schaack S."/>
            <person name="Shirato S."/>
            <person name="Slamovits C.H."/>
            <person name="Spencer D.F."/>
            <person name="Suzuki S."/>
            <person name="Worden A.Z."/>
            <person name="Zauner S."/>
            <person name="Barry K."/>
            <person name="Bell C."/>
            <person name="Bharti A.K."/>
            <person name="Crow J.A."/>
            <person name="Grimwood J."/>
            <person name="Kramer R."/>
            <person name="Lindquist E."/>
            <person name="Lucas S."/>
            <person name="Salamov A."/>
            <person name="McFadden G.I."/>
            <person name="Lane C.E."/>
            <person name="Keeling P.J."/>
            <person name="Gray M.W."/>
            <person name="Grigoriev I.V."/>
            <person name="Archibald J.M."/>
        </authorList>
    </citation>
    <scope>NUCLEOTIDE SEQUENCE</scope>
    <source>
        <strain evidence="11">CCMP2712</strain>
    </source>
</reference>
<dbReference type="RefSeq" id="XP_005822615.1">
    <property type="nucleotide sequence ID" value="XM_005822558.1"/>
</dbReference>
<evidence type="ECO:0000313" key="10">
    <source>
        <dbReference type="EnsemblProtists" id="EKX35635"/>
    </source>
</evidence>
<dbReference type="EnsemblProtists" id="EKX35635">
    <property type="protein sequence ID" value="EKX35635"/>
    <property type="gene ID" value="GUITHDRAFT_79640"/>
</dbReference>
<dbReference type="GO" id="GO:0006811">
    <property type="term" value="P:monoatomic ion transport"/>
    <property type="evidence" value="ECO:0007669"/>
    <property type="project" value="UniProtKB-KW"/>
</dbReference>
<dbReference type="PANTHER" id="PTHR31563:SF10">
    <property type="entry name" value="ION CHANNEL POLLUX-RELATED"/>
    <property type="match status" value="1"/>
</dbReference>
<feature type="transmembrane region" description="Helical" evidence="7">
    <location>
        <begin position="78"/>
        <end position="98"/>
    </location>
</feature>
<evidence type="ECO:0000256" key="5">
    <source>
        <dbReference type="ARBA" id="ARBA00023065"/>
    </source>
</evidence>
<keyword evidence="3 7" id="KW-0812">Transmembrane</keyword>
<reference evidence="9 11" key="1">
    <citation type="journal article" date="2012" name="Nature">
        <title>Algal genomes reveal evolutionary mosaicism and the fate of nucleomorphs.</title>
        <authorList>
            <consortium name="DOE Joint Genome Institute"/>
            <person name="Curtis B.A."/>
            <person name="Tanifuji G."/>
            <person name="Burki F."/>
            <person name="Gruber A."/>
            <person name="Irimia M."/>
            <person name="Maruyama S."/>
            <person name="Arias M.C."/>
            <person name="Ball S.G."/>
            <person name="Gile G.H."/>
            <person name="Hirakawa Y."/>
            <person name="Hopkins J.F."/>
            <person name="Kuo A."/>
            <person name="Rensing S.A."/>
            <person name="Schmutz J."/>
            <person name="Symeonidi A."/>
            <person name="Elias M."/>
            <person name="Eveleigh R.J."/>
            <person name="Herman E.K."/>
            <person name="Klute M.J."/>
            <person name="Nakayama T."/>
            <person name="Obornik M."/>
            <person name="Reyes-Prieto A."/>
            <person name="Armbrust E.V."/>
            <person name="Aves S.J."/>
            <person name="Beiko R.G."/>
            <person name="Coutinho P."/>
            <person name="Dacks J.B."/>
            <person name="Durnford D.G."/>
            <person name="Fast N.M."/>
            <person name="Green B.R."/>
            <person name="Grisdale C.J."/>
            <person name="Hempel F."/>
            <person name="Henrissat B."/>
            <person name="Hoppner M.P."/>
            <person name="Ishida K."/>
            <person name="Kim E."/>
            <person name="Koreny L."/>
            <person name="Kroth P.G."/>
            <person name="Liu Y."/>
            <person name="Malik S.B."/>
            <person name="Maier U.G."/>
            <person name="McRose D."/>
            <person name="Mock T."/>
            <person name="Neilson J.A."/>
            <person name="Onodera N.T."/>
            <person name="Poole A.M."/>
            <person name="Pritham E.J."/>
            <person name="Richards T.A."/>
            <person name="Rocap G."/>
            <person name="Roy S.W."/>
            <person name="Sarai C."/>
            <person name="Schaack S."/>
            <person name="Shirato S."/>
            <person name="Slamovits C.H."/>
            <person name="Spencer D.F."/>
            <person name="Suzuki S."/>
            <person name="Worden A.Z."/>
            <person name="Zauner S."/>
            <person name="Barry K."/>
            <person name="Bell C."/>
            <person name="Bharti A.K."/>
            <person name="Crow J.A."/>
            <person name="Grimwood J."/>
            <person name="Kramer R."/>
            <person name="Lindquist E."/>
            <person name="Lucas S."/>
            <person name="Salamov A."/>
            <person name="McFadden G.I."/>
            <person name="Lane C.E."/>
            <person name="Keeling P.J."/>
            <person name="Gray M.W."/>
            <person name="Grigoriev I.V."/>
            <person name="Archibald J.M."/>
        </authorList>
    </citation>
    <scope>NUCLEOTIDE SEQUENCE</scope>
    <source>
        <strain evidence="9 11">CCMP2712</strain>
    </source>
</reference>
<dbReference type="Proteomes" id="UP000011087">
    <property type="component" value="Unassembled WGS sequence"/>
</dbReference>
<dbReference type="KEGG" id="gtt:GUITHDRAFT_79640"/>
<evidence type="ECO:0000256" key="7">
    <source>
        <dbReference type="SAM" id="Phobius"/>
    </source>
</evidence>
<keyword evidence="4 7" id="KW-1133">Transmembrane helix</keyword>
<feature type="transmembrane region" description="Helical" evidence="7">
    <location>
        <begin position="26"/>
        <end position="45"/>
    </location>
</feature>
<dbReference type="GO" id="GO:0012505">
    <property type="term" value="C:endomembrane system"/>
    <property type="evidence" value="ECO:0007669"/>
    <property type="project" value="UniProtKB-SubCell"/>
</dbReference>
<dbReference type="AlphaFoldDB" id="L1IIJ2"/>
<dbReference type="OrthoDB" id="414047at2759"/>
<evidence type="ECO:0000256" key="2">
    <source>
        <dbReference type="ARBA" id="ARBA00022448"/>
    </source>
</evidence>
<dbReference type="Gene3D" id="3.40.50.720">
    <property type="entry name" value="NAD(P)-binding Rossmann-like Domain"/>
    <property type="match status" value="1"/>
</dbReference>
<evidence type="ECO:0000313" key="9">
    <source>
        <dbReference type="EMBL" id="EKX35635.1"/>
    </source>
</evidence>
<dbReference type="eggNOG" id="ENOG502QU6W">
    <property type="taxonomic scope" value="Eukaryota"/>
</dbReference>
<evidence type="ECO:0000259" key="8">
    <source>
        <dbReference type="Pfam" id="PF06241"/>
    </source>
</evidence>
<organism evidence="9">
    <name type="scientific">Guillardia theta (strain CCMP2712)</name>
    <name type="common">Cryptophyte</name>
    <dbReference type="NCBI Taxonomy" id="905079"/>
    <lineage>
        <taxon>Eukaryota</taxon>
        <taxon>Cryptophyceae</taxon>
        <taxon>Pyrenomonadales</taxon>
        <taxon>Geminigeraceae</taxon>
        <taxon>Guillardia</taxon>
    </lineage>
</organism>
<keyword evidence="11" id="KW-1185">Reference proteome</keyword>
<gene>
    <name evidence="9" type="ORF">GUITHDRAFT_79640</name>
</gene>
<dbReference type="OMA" id="YVVDVCF"/>
<evidence type="ECO:0000256" key="1">
    <source>
        <dbReference type="ARBA" id="ARBA00004127"/>
    </source>
</evidence>
<keyword evidence="6 7" id="KW-0472">Membrane</keyword>
<evidence type="ECO:0000256" key="3">
    <source>
        <dbReference type="ARBA" id="ARBA00022692"/>
    </source>
</evidence>
<protein>
    <recommendedName>
        <fullName evidence="8">CASTOR/POLLUX/SYM8 ion channel conserved domain-containing protein</fullName>
    </recommendedName>
</protein>
<proteinExistence type="predicted"/>